<feature type="compositionally biased region" description="Basic and acidic residues" evidence="8">
    <location>
        <begin position="458"/>
        <end position="472"/>
    </location>
</feature>
<feature type="compositionally biased region" description="Polar residues" evidence="8">
    <location>
        <begin position="602"/>
        <end position="620"/>
    </location>
</feature>
<dbReference type="GO" id="GO:0005737">
    <property type="term" value="C:cytoplasm"/>
    <property type="evidence" value="ECO:0007669"/>
    <property type="project" value="UniProtKB-SubCell"/>
</dbReference>
<evidence type="ECO:0000256" key="1">
    <source>
        <dbReference type="ARBA" id="ARBA00004496"/>
    </source>
</evidence>
<dbReference type="GO" id="GO:0006511">
    <property type="term" value="P:ubiquitin-dependent protein catabolic process"/>
    <property type="evidence" value="ECO:0007669"/>
    <property type="project" value="TreeGrafter"/>
</dbReference>
<dbReference type="EMBL" id="CALTRL010005821">
    <property type="protein sequence ID" value="CAH7686888.1"/>
    <property type="molecule type" value="Genomic_DNA"/>
</dbReference>
<evidence type="ECO:0000313" key="10">
    <source>
        <dbReference type="EMBL" id="CAH7686888.1"/>
    </source>
</evidence>
<feature type="region of interest" description="Disordered" evidence="8">
    <location>
        <begin position="636"/>
        <end position="665"/>
    </location>
</feature>
<reference evidence="10" key="1">
    <citation type="submission" date="2022-06" db="EMBL/GenBank/DDBJ databases">
        <authorList>
            <consortium name="SYNGENTA / RWTH Aachen University"/>
        </authorList>
    </citation>
    <scope>NUCLEOTIDE SEQUENCE</scope>
</reference>
<feature type="domain" description="MYND-type" evidence="9">
    <location>
        <begin position="1038"/>
        <end position="1080"/>
    </location>
</feature>
<dbReference type="InterPro" id="IPR002893">
    <property type="entry name" value="Znf_MYND"/>
</dbReference>
<feature type="region of interest" description="Disordered" evidence="8">
    <location>
        <begin position="67"/>
        <end position="140"/>
    </location>
</feature>
<evidence type="ECO:0000256" key="7">
    <source>
        <dbReference type="PROSITE-ProRule" id="PRU00134"/>
    </source>
</evidence>
<comment type="similarity">
    <text evidence="2">Belongs to the MUB1/samB family.</text>
</comment>
<gene>
    <name evidence="10" type="ORF">PPACK8108_LOCUS21595</name>
</gene>
<dbReference type="Pfam" id="PF01753">
    <property type="entry name" value="zf-MYND"/>
    <property type="match status" value="1"/>
</dbReference>
<feature type="region of interest" description="Disordered" evidence="8">
    <location>
        <begin position="441"/>
        <end position="540"/>
    </location>
</feature>
<keyword evidence="4" id="KW-0479">Metal-binding</keyword>
<evidence type="ECO:0000256" key="4">
    <source>
        <dbReference type="ARBA" id="ARBA00022723"/>
    </source>
</evidence>
<dbReference type="PANTHER" id="PTHR47442:SF1">
    <property type="entry name" value="MYND-TYPE ZINC FINGER PROTEIN MUB1"/>
    <property type="match status" value="1"/>
</dbReference>
<name>A0AAV0BJX1_PHAPC</name>
<comment type="caution">
    <text evidence="10">The sequence shown here is derived from an EMBL/GenBank/DDBJ whole genome shotgun (WGS) entry which is preliminary data.</text>
</comment>
<feature type="region of interest" description="Disordered" evidence="8">
    <location>
        <begin position="808"/>
        <end position="829"/>
    </location>
</feature>
<feature type="region of interest" description="Disordered" evidence="8">
    <location>
        <begin position="31"/>
        <end position="55"/>
    </location>
</feature>
<feature type="compositionally biased region" description="Low complexity" evidence="8">
    <location>
        <begin position="259"/>
        <end position="276"/>
    </location>
</feature>
<sequence length="1220" mass="132273">MRQHRDMISSLSVNPQAFQIAPQPAATITSSITTTTSSSSSSLSSSSSSSLSSNCKSNLNQIQASVSQSSPLVSSDQHQRPLQQIQLQVSSSRSVIRSSPFRPFISPQPNSSNPLNILSLTPSPENANLNDQNNPNTNPNLNLSPIPPLAAHQAATIGLTKDQKQLLWTWSLSFQCVVHIGVRGTESIRTRVVEAGVIPIIISVLGGYLHEIERAKNVDEVRERAMKMSALTGPTHLIQQSNQPLSFSNARSIQAPVLNTSMTSPSNSSSNNDNPNQPAANISNYFDEPHQPPRPILSSRTLALPPPSIPPRPLSLISGASDSNSAQSRIPPPRLSLLAHSQPDSASLDVSDVHRHQRPRSAIEQYSARSDGSGTLAPRGSVDPIMITRSSVLGLHTGSVSPSSVSSSSSLETSRLASVARHAAHSVTSDTLSEVMNSVSTNYRPSARGSGANSPETEPSHTEASSRSRSDIIDYVDEQSAGEFDDDNEADVKMGTIEGSEPGPSTAASRSRRGTIKANHSNPSIVHISPLAPPRPTLTELSDVSLPLSSATNGGPMEGVENELRDEAQQVHDIRNPSIHITHLTPRASAASLPAQLLAQSYPQQGHSTSASSSLESFPITSGDVDMEPLQLQAQMNGHEESDSEPPSNMVSPRGQRSEVNQDNNNLDVISTVAAVNTDINQQDFPEIPTPTPTVATPNPDTVQPHAETVAGVTRRTEIASPTPSPATLGFRDEDVLLALQLLAYLSKYPHVRAHFHEPASPDTLELTYGTLEEANWALSKFICRFKGEKQERERNRESFNRAINYGSSGRRPVSAHGHESISLSNGSSTREQTFERLRAAANASILDHHQHHNFQYYSNQHYAQQPHRSVSSFNMRERLINRPISPNPDMQSRGPDWSMDLRGGRDLHFFQSDVWGPSNSLSDRVSDQSAAATNCSTGLDPMSGFMRGFSGNPGGTGKVLDSNHSNYTQSILGSASQPINPLASNVFSYVERFTHQRSLSSGESQTIPNEIQYWAGVIMRNACRKDEDRGGIRQCANMQCGKWEGFPREFAKCRRCRKAKYCSKICQSRAWQLGHRYWCCTKTDGEGNDVSSTAVTNATTTSSTVTDQAPQAAIATNRMTQAEGADDQTETTNNLVDVAIERLRRGARSVTALRAEAGSNIATPADREPRVDTEMVVRENAIQNNVGGVGREEVFENVEEGERLRTMIADETNAALGRN</sequence>
<protein>
    <submittedName>
        <fullName evidence="10">Expressed protein</fullName>
    </submittedName>
</protein>
<evidence type="ECO:0000256" key="8">
    <source>
        <dbReference type="SAM" id="MobiDB-lite"/>
    </source>
</evidence>
<comment type="subcellular location">
    <subcellularLocation>
        <location evidence="1">Cytoplasm</location>
    </subcellularLocation>
</comment>
<evidence type="ECO:0000256" key="5">
    <source>
        <dbReference type="ARBA" id="ARBA00022771"/>
    </source>
</evidence>
<feature type="region of interest" description="Disordered" evidence="8">
    <location>
        <begin position="601"/>
        <end position="623"/>
    </location>
</feature>
<dbReference type="GO" id="GO:0007163">
    <property type="term" value="P:establishment or maintenance of cell polarity"/>
    <property type="evidence" value="ECO:0007669"/>
    <property type="project" value="TreeGrafter"/>
</dbReference>
<evidence type="ECO:0000313" key="11">
    <source>
        <dbReference type="Proteomes" id="UP001153365"/>
    </source>
</evidence>
<keyword evidence="5 7" id="KW-0863">Zinc-finger</keyword>
<dbReference type="PROSITE" id="PS50865">
    <property type="entry name" value="ZF_MYND_2"/>
    <property type="match status" value="1"/>
</dbReference>
<keyword evidence="11" id="KW-1185">Reference proteome</keyword>
<evidence type="ECO:0000256" key="3">
    <source>
        <dbReference type="ARBA" id="ARBA00022490"/>
    </source>
</evidence>
<feature type="compositionally biased region" description="Pro residues" evidence="8">
    <location>
        <begin position="304"/>
        <end position="313"/>
    </location>
</feature>
<evidence type="ECO:0000259" key="9">
    <source>
        <dbReference type="PROSITE" id="PS50865"/>
    </source>
</evidence>
<feature type="compositionally biased region" description="Polar residues" evidence="8">
    <location>
        <begin position="107"/>
        <end position="123"/>
    </location>
</feature>
<dbReference type="AlphaFoldDB" id="A0AAV0BJX1"/>
<feature type="region of interest" description="Disordered" evidence="8">
    <location>
        <begin position="259"/>
        <end position="382"/>
    </location>
</feature>
<dbReference type="Proteomes" id="UP001153365">
    <property type="component" value="Unassembled WGS sequence"/>
</dbReference>
<dbReference type="SUPFAM" id="SSF144232">
    <property type="entry name" value="HIT/MYND zinc finger-like"/>
    <property type="match status" value="1"/>
</dbReference>
<evidence type="ECO:0000256" key="6">
    <source>
        <dbReference type="ARBA" id="ARBA00022833"/>
    </source>
</evidence>
<keyword evidence="3" id="KW-0963">Cytoplasm</keyword>
<dbReference type="GO" id="GO:0008270">
    <property type="term" value="F:zinc ion binding"/>
    <property type="evidence" value="ECO:0007669"/>
    <property type="project" value="UniProtKB-KW"/>
</dbReference>
<accession>A0AAV0BJX1</accession>
<keyword evidence="6" id="KW-0862">Zinc</keyword>
<dbReference type="Gene3D" id="6.10.140.2220">
    <property type="match status" value="1"/>
</dbReference>
<evidence type="ECO:0000256" key="2">
    <source>
        <dbReference type="ARBA" id="ARBA00010655"/>
    </source>
</evidence>
<feature type="compositionally biased region" description="Low complexity" evidence="8">
    <location>
        <begin position="31"/>
        <end position="53"/>
    </location>
</feature>
<proteinExistence type="inferred from homology"/>
<feature type="compositionally biased region" description="Low complexity" evidence="8">
    <location>
        <begin position="67"/>
        <end position="99"/>
    </location>
</feature>
<organism evidence="10 11">
    <name type="scientific">Phakopsora pachyrhizi</name>
    <name type="common">Asian soybean rust disease fungus</name>
    <dbReference type="NCBI Taxonomy" id="170000"/>
    <lineage>
        <taxon>Eukaryota</taxon>
        <taxon>Fungi</taxon>
        <taxon>Dikarya</taxon>
        <taxon>Basidiomycota</taxon>
        <taxon>Pucciniomycotina</taxon>
        <taxon>Pucciniomycetes</taxon>
        <taxon>Pucciniales</taxon>
        <taxon>Phakopsoraceae</taxon>
        <taxon>Phakopsora</taxon>
    </lineage>
</organism>
<dbReference type="GO" id="GO:1990304">
    <property type="term" value="C:MUB1-RAD6-UBR2 ubiquitin ligase complex"/>
    <property type="evidence" value="ECO:0007669"/>
    <property type="project" value="TreeGrafter"/>
</dbReference>
<dbReference type="InterPro" id="IPR051664">
    <property type="entry name" value="MYND-type_zinc_finger"/>
</dbReference>
<dbReference type="PANTHER" id="PTHR47442">
    <property type="entry name" value="MYND-TYPE ZINC FINGER PROTEIN MUB1"/>
    <property type="match status" value="1"/>
</dbReference>
<feature type="compositionally biased region" description="Low complexity" evidence="8">
    <location>
        <begin position="124"/>
        <end position="140"/>
    </location>
</feature>